<dbReference type="EMBL" id="RPDH01000001">
    <property type="protein sequence ID" value="RPE12956.1"/>
    <property type="molecule type" value="Genomic_DNA"/>
</dbReference>
<dbReference type="SMART" id="SM00248">
    <property type="entry name" value="ANK"/>
    <property type="match status" value="8"/>
</dbReference>
<dbReference type="Proteomes" id="UP000278351">
    <property type="component" value="Unassembled WGS sequence"/>
</dbReference>
<comment type="caution">
    <text evidence="4">The sequence shown here is derived from an EMBL/GenBank/DDBJ whole genome shotgun (WGS) entry which is preliminary data.</text>
</comment>
<dbReference type="Gene3D" id="1.25.40.20">
    <property type="entry name" value="Ankyrin repeat-containing domain"/>
    <property type="match status" value="3"/>
</dbReference>
<dbReference type="AlphaFoldDB" id="A0A3N4PYG8"/>
<evidence type="ECO:0000313" key="4">
    <source>
        <dbReference type="EMBL" id="RPE12956.1"/>
    </source>
</evidence>
<dbReference type="PROSITE" id="PS50088">
    <property type="entry name" value="ANK_REPEAT"/>
    <property type="match status" value="1"/>
</dbReference>
<dbReference type="RefSeq" id="WP_123845472.1">
    <property type="nucleotide sequence ID" value="NZ_RPDH01000001.1"/>
</dbReference>
<dbReference type="InterPro" id="IPR036770">
    <property type="entry name" value="Ankyrin_rpt-contain_sf"/>
</dbReference>
<organism evidence="4 5">
    <name type="scientific">Chitinophaga lutea</name>
    <dbReference type="NCBI Taxonomy" id="2488634"/>
    <lineage>
        <taxon>Bacteria</taxon>
        <taxon>Pseudomonadati</taxon>
        <taxon>Bacteroidota</taxon>
        <taxon>Chitinophagia</taxon>
        <taxon>Chitinophagales</taxon>
        <taxon>Chitinophagaceae</taxon>
        <taxon>Chitinophaga</taxon>
    </lineage>
</organism>
<evidence type="ECO:0000256" key="1">
    <source>
        <dbReference type="ARBA" id="ARBA00022737"/>
    </source>
</evidence>
<dbReference type="InterPro" id="IPR002110">
    <property type="entry name" value="Ankyrin_rpt"/>
</dbReference>
<dbReference type="PANTHER" id="PTHR24198:SF165">
    <property type="entry name" value="ANKYRIN REPEAT-CONTAINING PROTEIN-RELATED"/>
    <property type="match status" value="1"/>
</dbReference>
<name>A0A3N4PYG8_9BACT</name>
<evidence type="ECO:0000256" key="2">
    <source>
        <dbReference type="ARBA" id="ARBA00023043"/>
    </source>
</evidence>
<evidence type="ECO:0000256" key="3">
    <source>
        <dbReference type="PROSITE-ProRule" id="PRU00023"/>
    </source>
</evidence>
<dbReference type="Pfam" id="PF12796">
    <property type="entry name" value="Ank_2"/>
    <property type="match status" value="1"/>
</dbReference>
<reference evidence="4 5" key="1">
    <citation type="submission" date="2018-11" db="EMBL/GenBank/DDBJ databases">
        <title>Chitinophaga lutea sp.nov., isolate from arsenic contaminated soil.</title>
        <authorList>
            <person name="Zong Y."/>
        </authorList>
    </citation>
    <scope>NUCLEOTIDE SEQUENCE [LARGE SCALE GENOMIC DNA]</scope>
    <source>
        <strain evidence="4 5">ZY74</strain>
    </source>
</reference>
<feature type="repeat" description="ANK" evidence="3">
    <location>
        <begin position="358"/>
        <end position="390"/>
    </location>
</feature>
<gene>
    <name evidence="4" type="ORF">EGT74_05280</name>
</gene>
<proteinExistence type="predicted"/>
<keyword evidence="1" id="KW-0677">Repeat</keyword>
<keyword evidence="2 3" id="KW-0040">ANK repeat</keyword>
<evidence type="ECO:0000313" key="5">
    <source>
        <dbReference type="Proteomes" id="UP000278351"/>
    </source>
</evidence>
<dbReference type="PROSITE" id="PS50297">
    <property type="entry name" value="ANK_REP_REGION"/>
    <property type="match status" value="1"/>
</dbReference>
<protein>
    <submittedName>
        <fullName evidence="4">Ankyrin repeat domain-containing protein</fullName>
    </submittedName>
</protein>
<dbReference type="SUPFAM" id="SSF48403">
    <property type="entry name" value="Ankyrin repeat"/>
    <property type="match status" value="2"/>
</dbReference>
<dbReference type="OrthoDB" id="407974at2"/>
<dbReference type="PANTHER" id="PTHR24198">
    <property type="entry name" value="ANKYRIN REPEAT AND PROTEIN KINASE DOMAIN-CONTAINING PROTEIN"/>
    <property type="match status" value="1"/>
</dbReference>
<accession>A0A3N4PYG8</accession>
<sequence>MHSSPHDAFIVAACVPVGDTHVNGTLDTAAAILAEHPEVAGASIYAAAISGDDEKLRSFLSLEPALATQKGGPHNWDALTYLCFSKYLRMAPERSNGLVRCAAALLENGADANTGWTDRNHLNEPEWESVLYGAAGIAHHAPLTRLLLEHGADPNDGETTYHTPESYNNEAMHALVETDKLTDASLATLLLRKADWHDYDGIRYLLEAGANPNFITHWHRTPLQSSVLRDNALRIIVLMMEHGGNPLIKDGHGRSALSMAARRGRGDALRLFEQWGVPFELHGVEALIAACALNDGVRAHDMAAAEPALLKALLAQEGTLLAEFAGTGNTDSVELLLELGVDINARYVQGDGYFGIARNSTALHVAAWRARHSTVKLLLRRGATADAADAEGRIPLLLAIRAATDSYWTNLRSPESVAALLKAGAQTKGIPYPTGYDQVDELLKPYFVQ</sequence>
<keyword evidence="5" id="KW-1185">Reference proteome</keyword>